<evidence type="ECO:0000256" key="10">
    <source>
        <dbReference type="ARBA" id="ARBA00022692"/>
    </source>
</evidence>
<dbReference type="Proteomes" id="UP000479710">
    <property type="component" value="Unassembled WGS sequence"/>
</dbReference>
<dbReference type="PANTHER" id="PTHR48056">
    <property type="entry name" value="LRR RECEPTOR-LIKE SERINE/THREONINE-PROTEIN KINASE-RELATED"/>
    <property type="match status" value="1"/>
</dbReference>
<dbReference type="InterPro" id="IPR008271">
    <property type="entry name" value="Ser/Thr_kinase_AS"/>
</dbReference>
<dbReference type="FunFam" id="1.10.510.10:FF:000309">
    <property type="entry name" value="Leucine-rich repeat receptor-like protein kinase"/>
    <property type="match status" value="2"/>
</dbReference>
<feature type="domain" description="Protein kinase" evidence="25">
    <location>
        <begin position="1549"/>
        <end position="1822"/>
    </location>
</feature>
<evidence type="ECO:0000256" key="14">
    <source>
        <dbReference type="ARBA" id="ARBA00022777"/>
    </source>
</evidence>
<reference evidence="26 27" key="1">
    <citation type="submission" date="2019-11" db="EMBL/GenBank/DDBJ databases">
        <title>Whole genome sequence of Oryza granulata.</title>
        <authorList>
            <person name="Li W."/>
        </authorList>
    </citation>
    <scope>NUCLEOTIDE SEQUENCE [LARGE SCALE GENOMIC DNA]</scope>
    <source>
        <strain evidence="27">cv. Menghai</strain>
        <tissue evidence="26">Leaf</tissue>
    </source>
</reference>
<dbReference type="InterPro" id="IPR001245">
    <property type="entry name" value="Ser-Thr/Tyr_kinase_cat_dom"/>
</dbReference>
<dbReference type="GO" id="GO:0004674">
    <property type="term" value="F:protein serine/threonine kinase activity"/>
    <property type="evidence" value="ECO:0007669"/>
    <property type="project" value="UniProtKB-KW"/>
</dbReference>
<dbReference type="Pfam" id="PF00560">
    <property type="entry name" value="LRR_1"/>
    <property type="match status" value="8"/>
</dbReference>
<dbReference type="GO" id="GO:0005524">
    <property type="term" value="F:ATP binding"/>
    <property type="evidence" value="ECO:0007669"/>
    <property type="project" value="UniProtKB-UniRule"/>
</dbReference>
<dbReference type="Pfam" id="PF23598">
    <property type="entry name" value="LRR_14"/>
    <property type="match status" value="1"/>
</dbReference>
<keyword evidence="11" id="KW-0732">Signal</keyword>
<evidence type="ECO:0000256" key="1">
    <source>
        <dbReference type="ARBA" id="ARBA00004251"/>
    </source>
</evidence>
<feature type="region of interest" description="Disordered" evidence="23">
    <location>
        <begin position="50"/>
        <end position="105"/>
    </location>
</feature>
<protein>
    <recommendedName>
        <fullName evidence="4">non-specific serine/threonine protein kinase</fullName>
        <ecNumber evidence="4">2.7.11.1</ecNumber>
    </recommendedName>
</protein>
<dbReference type="InterPro" id="IPR055414">
    <property type="entry name" value="LRR_R13L4/SHOC2-like"/>
</dbReference>
<dbReference type="PROSITE" id="PS50011">
    <property type="entry name" value="PROTEIN_KINASE_DOM"/>
    <property type="match status" value="2"/>
</dbReference>
<dbReference type="InterPro" id="IPR050647">
    <property type="entry name" value="Plant_LRR-RLKs"/>
</dbReference>
<dbReference type="FunFam" id="3.80.10.10:FF:000530">
    <property type="entry name" value="Receptor-like protein 2"/>
    <property type="match status" value="2"/>
</dbReference>
<comment type="similarity">
    <text evidence="2">Belongs to the protein kinase superfamily. Ser/Thr protein kinase family.</text>
</comment>
<dbReference type="FunFam" id="3.80.10.10:FF:000041">
    <property type="entry name" value="LRR receptor-like serine/threonine-protein kinase ERECTA"/>
    <property type="match status" value="1"/>
</dbReference>
<dbReference type="GO" id="GO:0005886">
    <property type="term" value="C:plasma membrane"/>
    <property type="evidence" value="ECO:0007669"/>
    <property type="project" value="UniProtKB-SubCell"/>
</dbReference>
<dbReference type="SMART" id="SM00369">
    <property type="entry name" value="LRR_TYP"/>
    <property type="match status" value="11"/>
</dbReference>
<comment type="catalytic activity">
    <reaction evidence="20">
        <text>L-threonyl-[protein] + ATP = O-phospho-L-threonyl-[protein] + ADP + H(+)</text>
        <dbReference type="Rhea" id="RHEA:46608"/>
        <dbReference type="Rhea" id="RHEA-COMP:11060"/>
        <dbReference type="Rhea" id="RHEA-COMP:11605"/>
        <dbReference type="ChEBI" id="CHEBI:15378"/>
        <dbReference type="ChEBI" id="CHEBI:30013"/>
        <dbReference type="ChEBI" id="CHEBI:30616"/>
        <dbReference type="ChEBI" id="CHEBI:61977"/>
        <dbReference type="ChEBI" id="CHEBI:456216"/>
        <dbReference type="EC" id="2.7.11.1"/>
    </reaction>
</comment>
<dbReference type="FunFam" id="3.80.10.10:FF:000403">
    <property type="entry name" value="Receptor-like protein 2"/>
    <property type="match status" value="2"/>
</dbReference>
<dbReference type="Pfam" id="PF13855">
    <property type="entry name" value="LRR_8"/>
    <property type="match status" value="1"/>
</dbReference>
<evidence type="ECO:0000256" key="21">
    <source>
        <dbReference type="ARBA" id="ARBA00048679"/>
    </source>
</evidence>
<keyword evidence="13 22" id="KW-0547">Nucleotide-binding</keyword>
<feature type="transmembrane region" description="Helical" evidence="24">
    <location>
        <begin position="122"/>
        <end position="142"/>
    </location>
</feature>
<evidence type="ECO:0000256" key="7">
    <source>
        <dbReference type="ARBA" id="ARBA00022553"/>
    </source>
</evidence>
<evidence type="ECO:0000313" key="27">
    <source>
        <dbReference type="Proteomes" id="UP000479710"/>
    </source>
</evidence>
<feature type="compositionally biased region" description="Low complexity" evidence="23">
    <location>
        <begin position="60"/>
        <end position="69"/>
    </location>
</feature>
<evidence type="ECO:0000256" key="17">
    <source>
        <dbReference type="ARBA" id="ARBA00023136"/>
    </source>
</evidence>
<dbReference type="InterPro" id="IPR032675">
    <property type="entry name" value="LRR_dom_sf"/>
</dbReference>
<dbReference type="GO" id="GO:0033612">
    <property type="term" value="F:receptor serine/threonine kinase binding"/>
    <property type="evidence" value="ECO:0007669"/>
    <property type="project" value="TreeGrafter"/>
</dbReference>
<keyword evidence="10 24" id="KW-0812">Transmembrane</keyword>
<dbReference type="Pfam" id="PF07714">
    <property type="entry name" value="PK_Tyr_Ser-Thr"/>
    <property type="match status" value="1"/>
</dbReference>
<dbReference type="InterPro" id="IPR000719">
    <property type="entry name" value="Prot_kinase_dom"/>
</dbReference>
<keyword evidence="7" id="KW-0597">Phosphoprotein</keyword>
<evidence type="ECO:0000256" key="4">
    <source>
        <dbReference type="ARBA" id="ARBA00012513"/>
    </source>
</evidence>
<evidence type="ECO:0000256" key="15">
    <source>
        <dbReference type="ARBA" id="ARBA00022840"/>
    </source>
</evidence>
<keyword evidence="19" id="KW-0325">Glycoprotein</keyword>
<organism evidence="26 27">
    <name type="scientific">Oryza meyeriana var. granulata</name>
    <dbReference type="NCBI Taxonomy" id="110450"/>
    <lineage>
        <taxon>Eukaryota</taxon>
        <taxon>Viridiplantae</taxon>
        <taxon>Streptophyta</taxon>
        <taxon>Embryophyta</taxon>
        <taxon>Tracheophyta</taxon>
        <taxon>Spermatophyta</taxon>
        <taxon>Magnoliopsida</taxon>
        <taxon>Liliopsida</taxon>
        <taxon>Poales</taxon>
        <taxon>Poaceae</taxon>
        <taxon>BOP clade</taxon>
        <taxon>Oryzoideae</taxon>
        <taxon>Oryzeae</taxon>
        <taxon>Oryzinae</taxon>
        <taxon>Oryza</taxon>
        <taxon>Oryza meyeriana</taxon>
    </lineage>
</organism>
<evidence type="ECO:0000256" key="8">
    <source>
        <dbReference type="ARBA" id="ARBA00022614"/>
    </source>
</evidence>
<feature type="domain" description="Protein kinase" evidence="25">
    <location>
        <begin position="536"/>
        <end position="809"/>
    </location>
</feature>
<dbReference type="FunFam" id="3.30.200.20:FF:000394">
    <property type="entry name" value="Leucine-rich repeat receptor-like protein kinase"/>
    <property type="match status" value="1"/>
</dbReference>
<dbReference type="FunFam" id="3.80.10.10:FF:000213">
    <property type="entry name" value="Tyrosine-sulfated glycopeptide receptor 1"/>
    <property type="match status" value="1"/>
</dbReference>
<evidence type="ECO:0000256" key="24">
    <source>
        <dbReference type="SAM" id="Phobius"/>
    </source>
</evidence>
<dbReference type="Pfam" id="PF08263">
    <property type="entry name" value="LRRNT_2"/>
    <property type="match status" value="2"/>
</dbReference>
<dbReference type="Pfam" id="PF00069">
    <property type="entry name" value="Pkinase"/>
    <property type="match status" value="1"/>
</dbReference>
<keyword evidence="15 22" id="KW-0067">ATP-binding</keyword>
<evidence type="ECO:0000256" key="11">
    <source>
        <dbReference type="ARBA" id="ARBA00022729"/>
    </source>
</evidence>
<keyword evidence="8" id="KW-0433">Leucine-rich repeat</keyword>
<dbReference type="InterPro" id="IPR001611">
    <property type="entry name" value="Leu-rich_rpt"/>
</dbReference>
<evidence type="ECO:0000256" key="5">
    <source>
        <dbReference type="ARBA" id="ARBA00022475"/>
    </source>
</evidence>
<keyword evidence="5" id="KW-1003">Cell membrane</keyword>
<dbReference type="Gene3D" id="1.10.510.10">
    <property type="entry name" value="Transferase(Phosphotransferase) domain 1"/>
    <property type="match status" value="2"/>
</dbReference>
<dbReference type="InterPro" id="IPR003591">
    <property type="entry name" value="Leu-rich_rpt_typical-subtyp"/>
</dbReference>
<feature type="binding site" evidence="22">
    <location>
        <position position="565"/>
    </location>
    <ligand>
        <name>ATP</name>
        <dbReference type="ChEBI" id="CHEBI:30616"/>
    </ligand>
</feature>
<dbReference type="SMART" id="SM00220">
    <property type="entry name" value="S_TKc"/>
    <property type="match status" value="2"/>
</dbReference>
<keyword evidence="14" id="KW-0418">Kinase</keyword>
<dbReference type="EC" id="2.7.11.1" evidence="4"/>
<dbReference type="Gene3D" id="3.80.10.10">
    <property type="entry name" value="Ribonuclease Inhibitor"/>
    <property type="match status" value="8"/>
</dbReference>
<comment type="subcellular location">
    <subcellularLocation>
        <location evidence="1">Cell membrane</location>
        <topology evidence="1">Single-pass type I membrane protein</topology>
    </subcellularLocation>
</comment>
<comment type="caution">
    <text evidence="26">The sequence shown here is derived from an EMBL/GenBank/DDBJ whole genome shotgun (WGS) entry which is preliminary data.</text>
</comment>
<dbReference type="Gene3D" id="3.30.200.20">
    <property type="entry name" value="Phosphorylase Kinase, domain 1"/>
    <property type="match status" value="2"/>
</dbReference>
<dbReference type="FunFam" id="3.30.200.20:FF:000309">
    <property type="entry name" value="Leucine-rich repeat receptor protein kinase MSP1"/>
    <property type="match status" value="1"/>
</dbReference>
<keyword evidence="17 24" id="KW-0472">Membrane</keyword>
<evidence type="ECO:0000256" key="12">
    <source>
        <dbReference type="ARBA" id="ARBA00022737"/>
    </source>
</evidence>
<evidence type="ECO:0000313" key="26">
    <source>
        <dbReference type="EMBL" id="KAF0935650.1"/>
    </source>
</evidence>
<dbReference type="PROSITE" id="PS00107">
    <property type="entry name" value="PROTEIN_KINASE_ATP"/>
    <property type="match status" value="2"/>
</dbReference>
<evidence type="ECO:0000256" key="20">
    <source>
        <dbReference type="ARBA" id="ARBA00047899"/>
    </source>
</evidence>
<evidence type="ECO:0000259" key="25">
    <source>
        <dbReference type="PROSITE" id="PS50011"/>
    </source>
</evidence>
<feature type="transmembrane region" description="Helical" evidence="24">
    <location>
        <begin position="1468"/>
        <end position="1494"/>
    </location>
</feature>
<accession>A0A6G1FFE2</accession>
<dbReference type="InterPro" id="IPR017441">
    <property type="entry name" value="Protein_kinase_ATP_BS"/>
</dbReference>
<evidence type="ECO:0000256" key="16">
    <source>
        <dbReference type="ARBA" id="ARBA00022989"/>
    </source>
</evidence>
<gene>
    <name evidence="26" type="ORF">E2562_035101</name>
</gene>
<keyword evidence="18" id="KW-0675">Receptor</keyword>
<keyword evidence="27" id="KW-1185">Reference proteome</keyword>
<dbReference type="SMART" id="SM00365">
    <property type="entry name" value="LRR_SD22"/>
    <property type="match status" value="4"/>
</dbReference>
<evidence type="ECO:0000256" key="2">
    <source>
        <dbReference type="ARBA" id="ARBA00008684"/>
    </source>
</evidence>
<evidence type="ECO:0000256" key="22">
    <source>
        <dbReference type="PROSITE-ProRule" id="PRU10141"/>
    </source>
</evidence>
<comment type="catalytic activity">
    <reaction evidence="21">
        <text>L-seryl-[protein] + ATP = O-phospho-L-seryl-[protein] + ADP + H(+)</text>
        <dbReference type="Rhea" id="RHEA:17989"/>
        <dbReference type="Rhea" id="RHEA-COMP:9863"/>
        <dbReference type="Rhea" id="RHEA-COMP:11604"/>
        <dbReference type="ChEBI" id="CHEBI:15378"/>
        <dbReference type="ChEBI" id="CHEBI:29999"/>
        <dbReference type="ChEBI" id="CHEBI:30616"/>
        <dbReference type="ChEBI" id="CHEBI:83421"/>
        <dbReference type="ChEBI" id="CHEBI:456216"/>
        <dbReference type="EC" id="2.7.11.1"/>
    </reaction>
</comment>
<name>A0A6G1FFE2_9ORYZ</name>
<evidence type="ECO:0000256" key="23">
    <source>
        <dbReference type="SAM" id="MobiDB-lite"/>
    </source>
</evidence>
<evidence type="ECO:0000256" key="3">
    <source>
        <dbReference type="ARBA" id="ARBA00009592"/>
    </source>
</evidence>
<dbReference type="InterPro" id="IPR011009">
    <property type="entry name" value="Kinase-like_dom_sf"/>
</dbReference>
<comment type="similarity">
    <text evidence="3">Belongs to the RLP family.</text>
</comment>
<dbReference type="SUPFAM" id="SSF56112">
    <property type="entry name" value="Protein kinase-like (PK-like)"/>
    <property type="match status" value="2"/>
</dbReference>
<evidence type="ECO:0000256" key="6">
    <source>
        <dbReference type="ARBA" id="ARBA00022527"/>
    </source>
</evidence>
<proteinExistence type="inferred from homology"/>
<dbReference type="EMBL" id="SPHZ02000001">
    <property type="protein sequence ID" value="KAF0935650.1"/>
    <property type="molecule type" value="Genomic_DNA"/>
</dbReference>
<dbReference type="PROSITE" id="PS00108">
    <property type="entry name" value="PROTEIN_KINASE_ST"/>
    <property type="match status" value="2"/>
</dbReference>
<dbReference type="InterPro" id="IPR013210">
    <property type="entry name" value="LRR_N_plant-typ"/>
</dbReference>
<dbReference type="OrthoDB" id="647974at2759"/>
<dbReference type="SUPFAM" id="SSF52058">
    <property type="entry name" value="L domain-like"/>
    <property type="match status" value="3"/>
</dbReference>
<keyword evidence="12" id="KW-0677">Repeat</keyword>
<keyword evidence="16 24" id="KW-1133">Transmembrane helix</keyword>
<sequence>MALRRLTNVPVPTSSSTATVAAARYKLLEHFAEHPDCAASQGREASPFHLASPGIALNSPRASPARSAAGGCGSPGRRRSRKPVTCGRWSPPPPPVWEKNESEAMQKQQQLHSSCKKYSNGFPIYFVGLNLAFVLLLLLSLVSPTRSCTEQEKSSLLQFLLDLSKDGGLTVSWQNATDCCTWEGVTCSTDGTVTDVLLASKGLEGHISPSLGKLTGLQSLNLSHNSLSGGLPLGLMASSSITILDVSFNLLKGEIHELSSSTLVRPLQVLNISSNLFTGQFPSATWEMMKNLVVLNASNNGFTGKIPSNFCSSSTSFAVLALCYNHFSGSIPPGFGNCSKLRVLKAGHNNLSGNLPDDLFNATSLEYLSFPNNELNGVIDGTLIVNLRNLSTLDLEQNKINGTIPDSIGQLKRLQDLHLGNNNMSGELPSTLSNCTRLISINLKGNNFSGDLSNVNFSNLSNLKTLDLLYNKFEGTVPESIYSCSNLAALRSRKNADVEATSRESDSEQSLVIVSGNKGDKNMLTFADIVKATNNFDKENIIGCGGYGLVYKADLPDGTKLAIKKLIGEMCLMEREFSAEVEALSMAQHDNLVPLWGYCIQGGSRLLIYSYMENGSLDDWLHNREDDVSEFLDWPKRLKIAQGAGQGISYIHDACKPHIIHRDIKSSNILLDKEFKAYVADFGLSRLILANKTHVTTELVGTLGYIPPEYGQGWIATLKGDIYSFGVVLLELLTGRRPVSILSSSKELVKWVQEMKSEGKQIEVLDPVLRGTGYDEQILKVMKKIMQPLHFSNKNCNRFPITSLGHALLLLLFLASPTSSCTEQESNSLIQFLSGLSKDGGLGMSWKNGTDCCAWEGITCNPNSMVTDVFLTSRGLEGIISPSLGNLTGLMRLNLSHNSLSGGLPLELVSSSSIMVLDVSFNYLTGGLSELLPSSTHDRPLQVLNISSNWFTGRFPSTTWEVMKSLVALNASNNSFTGQIPTSFCVSAPSFALLELSYNQFSGGIPPGLGNCSTLTLLSTGKNNLNGILPHELFDITSLKHLSFADNQLEGSIDGIIKLINLVTLHLGGNKFNGSIPHSIGQLKRLEELHLDNNNMSGELPSTLSDCTNLVTIDVKSNSFSGELTNVNFSTLPNLKTLDVVWNKFSGTVPESIYSCRNLTALRLSYNRFHGQLSERIGNLKYLSFLSLVDISLTNITSTFQILQSCRNLTALLIGRNFKHETMPEGDIIDGFENLQVLSLANCMLSGRMPHWLSKLTNLAVLFLHNNQLTGPIPEWISSLNFLFYLDVSNNSLSGELPKALMEIPMFKTDYVAPKVFDLPVFIAPLLQYRITSAFPKMLNLGMNNFTGVIPKEIGQLKALLLLNLSSNRLSEEIPESICDVTNLQVLDISSNNLTGTIPEALNKLHFLSVFNVSNNDLEGSVPTVGQLSTFPSSSFDGNPKLCGPMLVHHCGSPKTSYISKKRHNKTAILALAFGVFFGGIAILFLLARLLVLLRRKNFMAKNRRCRNDGTEEPISNMNSEQTLVVVSQGKGEQTKLTFTDLLKATKNFDKENIIGCGGYGLVYKAELSDGSVVAIKKLNSDMCLMEREFSAEVEALSMAQHDNLVPLWGYGIQGNSRLLLYSYMENGSLDDWLHNRNDDASSFLDWPMRLKIAQGASRGISYIHDVCKPQIVHRDIKCSNILLDKEFKAHVADFGLSRLILPNRTHVTTELVGTFGYIPPEYGQGWVATLRGDMYSFGVVLLELLTGRRPVLILSSSKQLVEWVQEMMSQGKHVDVLDPTLRGTEHEEQMLKVLEVACRCVNHNPGIRPTIQEVVSCLDVIGTELQTTQLN</sequence>
<feature type="binding site" evidence="22">
    <location>
        <position position="1578"/>
    </location>
    <ligand>
        <name>ATP</name>
        <dbReference type="ChEBI" id="CHEBI:30616"/>
    </ligand>
</feature>
<dbReference type="CDD" id="cd14066">
    <property type="entry name" value="STKc_IRAK"/>
    <property type="match status" value="2"/>
</dbReference>
<evidence type="ECO:0000256" key="9">
    <source>
        <dbReference type="ARBA" id="ARBA00022679"/>
    </source>
</evidence>
<keyword evidence="6" id="KW-0723">Serine/threonine-protein kinase</keyword>
<evidence type="ECO:0000256" key="13">
    <source>
        <dbReference type="ARBA" id="ARBA00022741"/>
    </source>
</evidence>
<evidence type="ECO:0000256" key="19">
    <source>
        <dbReference type="ARBA" id="ARBA00023180"/>
    </source>
</evidence>
<keyword evidence="9" id="KW-0808">Transferase</keyword>
<dbReference type="PANTHER" id="PTHR48056:SF18">
    <property type="entry name" value="NON-SPECIFIC SERINE_THREONINE PROTEIN KINASE"/>
    <property type="match status" value="1"/>
</dbReference>
<evidence type="ECO:0000256" key="18">
    <source>
        <dbReference type="ARBA" id="ARBA00023170"/>
    </source>
</evidence>